<feature type="compositionally biased region" description="Basic and acidic residues" evidence="1">
    <location>
        <begin position="1"/>
        <end position="13"/>
    </location>
</feature>
<dbReference type="Pfam" id="PF19029">
    <property type="entry name" value="DUF883_C"/>
    <property type="match status" value="1"/>
</dbReference>
<dbReference type="Proteomes" id="UP000179588">
    <property type="component" value="Unassembled WGS sequence"/>
</dbReference>
<evidence type="ECO:0000256" key="1">
    <source>
        <dbReference type="SAM" id="MobiDB-lite"/>
    </source>
</evidence>
<dbReference type="AlphaFoldDB" id="A0A1S1HX42"/>
<dbReference type="GeneID" id="92279955"/>
<feature type="transmembrane region" description="Helical" evidence="2">
    <location>
        <begin position="60"/>
        <end position="78"/>
    </location>
</feature>
<dbReference type="SUPFAM" id="SSF69047">
    <property type="entry name" value="Hypothetical protein YjbJ"/>
    <property type="match status" value="1"/>
</dbReference>
<keyword evidence="6" id="KW-1185">Reference proteome</keyword>
<keyword evidence="2" id="KW-0472">Membrane</keyword>
<evidence type="ECO:0000259" key="3">
    <source>
        <dbReference type="Pfam" id="PF19029"/>
    </source>
</evidence>
<feature type="region of interest" description="Disordered" evidence="1">
    <location>
        <begin position="1"/>
        <end position="30"/>
    </location>
</feature>
<comment type="caution">
    <text evidence="5">The sequence shown here is derived from an EMBL/GenBank/DDBJ whole genome shotgun (WGS) entry which is preliminary data.</text>
</comment>
<evidence type="ECO:0000256" key="2">
    <source>
        <dbReference type="SAM" id="Phobius"/>
    </source>
</evidence>
<name>A0A1S1HX42_PROST</name>
<dbReference type="EMBL" id="ABMABF030000005">
    <property type="protein sequence ID" value="EMJ5134072.1"/>
    <property type="molecule type" value="Genomic_DNA"/>
</dbReference>
<keyword evidence="2" id="KW-0812">Transmembrane</keyword>
<sequence length="80" mass="8221">MSLFDKAENKAREAAGAAEQTYGEATGSTEHQIKGSIRQCAAQGCDTLNSAVDTVKNNPLAAATVAAGIGFVFGYLVGKK</sequence>
<reference evidence="4" key="2">
    <citation type="submission" date="2024-02" db="EMBL/GenBank/DDBJ databases">
        <authorList>
            <consortium name="Clinical and Environmental Microbiology Branch: Whole genome sequencing antimicrobial resistance pathogens in the healthcare setting"/>
        </authorList>
    </citation>
    <scope>NUCLEOTIDE SEQUENCE</scope>
    <source>
        <strain evidence="4">2021GO-0154</strain>
    </source>
</reference>
<evidence type="ECO:0000313" key="4">
    <source>
        <dbReference type="EMBL" id="EMJ5134072.1"/>
    </source>
</evidence>
<organism evidence="5 6">
    <name type="scientific">Providencia stuartii</name>
    <dbReference type="NCBI Taxonomy" id="588"/>
    <lineage>
        <taxon>Bacteria</taxon>
        <taxon>Pseudomonadati</taxon>
        <taxon>Pseudomonadota</taxon>
        <taxon>Gammaproteobacteria</taxon>
        <taxon>Enterobacterales</taxon>
        <taxon>Morganellaceae</taxon>
        <taxon>Providencia</taxon>
    </lineage>
</organism>
<reference evidence="5 6" key="1">
    <citation type="submission" date="2016-03" db="EMBL/GenBank/DDBJ databases">
        <title>Genome sequence of Providencia stuartii strain, isolated from the salivary glands of larval Lucilia sericata.</title>
        <authorList>
            <person name="Yuan Y."/>
            <person name="Zhang Y."/>
            <person name="Fu S."/>
            <person name="Crippen T.L."/>
            <person name="Visi D."/>
            <person name="Benbow M.E."/>
            <person name="Allen M."/>
            <person name="Tomberlin J.K."/>
            <person name="Sze S.-H."/>
            <person name="Tarone A.M."/>
        </authorList>
    </citation>
    <scope>NUCLEOTIDE SEQUENCE [LARGE SCALE GENOMIC DNA]</scope>
    <source>
        <strain evidence="5 6">Crippen</strain>
    </source>
</reference>
<keyword evidence="2" id="KW-1133">Transmembrane helix</keyword>
<feature type="domain" description="DUF883" evidence="3">
    <location>
        <begin position="53"/>
        <end position="80"/>
    </location>
</feature>
<protein>
    <submittedName>
        <fullName evidence="4">CsbD family protein</fullName>
    </submittedName>
</protein>
<proteinExistence type="predicted"/>
<evidence type="ECO:0000313" key="6">
    <source>
        <dbReference type="Proteomes" id="UP000179588"/>
    </source>
</evidence>
<gene>
    <name evidence="5" type="ORF">A3Q29_01235</name>
    <name evidence="4" type="ORF">RG298_001784</name>
</gene>
<dbReference type="InterPro" id="IPR043605">
    <property type="entry name" value="DUF883_C"/>
</dbReference>
<dbReference type="RefSeq" id="WP_070924949.1">
    <property type="nucleotide sequence ID" value="NZ_CANMXG010000002.1"/>
</dbReference>
<dbReference type="EMBL" id="LVIE01000001">
    <property type="protein sequence ID" value="OHT25991.1"/>
    <property type="molecule type" value="Genomic_DNA"/>
</dbReference>
<accession>A0A1S1HX42</accession>
<evidence type="ECO:0000313" key="5">
    <source>
        <dbReference type="EMBL" id="OHT25991.1"/>
    </source>
</evidence>
<dbReference type="OrthoDB" id="6462367at2"/>
<dbReference type="InterPro" id="IPR036629">
    <property type="entry name" value="YjbJ_sf"/>
</dbReference>